<dbReference type="GO" id="GO:0006896">
    <property type="term" value="P:Golgi to vacuole transport"/>
    <property type="evidence" value="ECO:0007669"/>
    <property type="project" value="TreeGrafter"/>
</dbReference>
<keyword evidence="5" id="KW-1185">Reference proteome</keyword>
<sequence>CSLHIHGYTERWDARATYSTPSVPGLLMAVGNVGESFAPYTDSDTFLSRDAGFTWEEVHKDAHLWEFGDSGSILIMANDEDATDHVMFSLDEGLNWREYRFSDEKIRVKAIVTVPADTSRRFMLLGYYPRRTSGSVVVHLDFSALTRRPCKLTVHSFAGVLDIKDSAQDDFELWSPSEERTERCLFGRRVSVPSH</sequence>
<keyword evidence="1" id="KW-0677">Repeat</keyword>
<name>A0A8K0UH84_9AGAR</name>
<dbReference type="Pfam" id="PF15902">
    <property type="entry name" value="Sortilin-Vps10"/>
    <property type="match status" value="1"/>
</dbReference>
<organism evidence="4 5">
    <name type="scientific">Cristinia sonorae</name>
    <dbReference type="NCBI Taxonomy" id="1940300"/>
    <lineage>
        <taxon>Eukaryota</taxon>
        <taxon>Fungi</taxon>
        <taxon>Dikarya</taxon>
        <taxon>Basidiomycota</taxon>
        <taxon>Agaricomycotina</taxon>
        <taxon>Agaricomycetes</taxon>
        <taxon>Agaricomycetidae</taxon>
        <taxon>Agaricales</taxon>
        <taxon>Pleurotineae</taxon>
        <taxon>Stephanosporaceae</taxon>
        <taxon>Cristinia</taxon>
    </lineage>
</organism>
<feature type="domain" description="Sortilin C-terminal" evidence="2">
    <location>
        <begin position="113"/>
        <end position="189"/>
    </location>
</feature>
<proteinExistence type="predicted"/>
<dbReference type="Proteomes" id="UP000813824">
    <property type="component" value="Unassembled WGS sequence"/>
</dbReference>
<dbReference type="PANTHER" id="PTHR12106:SF27">
    <property type="entry name" value="SORTILIN-RELATED RECEPTOR"/>
    <property type="match status" value="1"/>
</dbReference>
<dbReference type="OrthoDB" id="3048515at2759"/>
<dbReference type="GO" id="GO:0006623">
    <property type="term" value="P:protein targeting to vacuole"/>
    <property type="evidence" value="ECO:0007669"/>
    <property type="project" value="TreeGrafter"/>
</dbReference>
<dbReference type="InterPro" id="IPR050310">
    <property type="entry name" value="VPS10-sortilin"/>
</dbReference>
<dbReference type="GO" id="GO:0005794">
    <property type="term" value="C:Golgi apparatus"/>
    <property type="evidence" value="ECO:0007669"/>
    <property type="project" value="TreeGrafter"/>
</dbReference>
<dbReference type="SUPFAM" id="SSF110296">
    <property type="entry name" value="Oligoxyloglucan reducing end-specific cellobiohydrolase"/>
    <property type="match status" value="1"/>
</dbReference>
<feature type="domain" description="Sortilin N-terminal" evidence="3">
    <location>
        <begin position="1"/>
        <end position="111"/>
    </location>
</feature>
<evidence type="ECO:0000313" key="4">
    <source>
        <dbReference type="EMBL" id="KAH8091689.1"/>
    </source>
</evidence>
<dbReference type="GO" id="GO:0006895">
    <property type="term" value="P:Golgi to endosome transport"/>
    <property type="evidence" value="ECO:0007669"/>
    <property type="project" value="TreeGrafter"/>
</dbReference>
<dbReference type="GO" id="GO:0016020">
    <property type="term" value="C:membrane"/>
    <property type="evidence" value="ECO:0007669"/>
    <property type="project" value="TreeGrafter"/>
</dbReference>
<comment type="caution">
    <text evidence="4">The sequence shown here is derived from an EMBL/GenBank/DDBJ whole genome shotgun (WGS) entry which is preliminary data.</text>
</comment>
<evidence type="ECO:0000313" key="5">
    <source>
        <dbReference type="Proteomes" id="UP000813824"/>
    </source>
</evidence>
<dbReference type="PANTHER" id="PTHR12106">
    <property type="entry name" value="SORTILIN RELATED"/>
    <property type="match status" value="1"/>
</dbReference>
<feature type="non-terminal residue" evidence="4">
    <location>
        <position position="1"/>
    </location>
</feature>
<dbReference type="InterPro" id="IPR031778">
    <property type="entry name" value="Sortilin_N"/>
</dbReference>
<reference evidence="4" key="1">
    <citation type="journal article" date="2021" name="New Phytol.">
        <title>Evolutionary innovations through gain and loss of genes in the ectomycorrhizal Boletales.</title>
        <authorList>
            <person name="Wu G."/>
            <person name="Miyauchi S."/>
            <person name="Morin E."/>
            <person name="Kuo A."/>
            <person name="Drula E."/>
            <person name="Varga T."/>
            <person name="Kohler A."/>
            <person name="Feng B."/>
            <person name="Cao Y."/>
            <person name="Lipzen A."/>
            <person name="Daum C."/>
            <person name="Hundley H."/>
            <person name="Pangilinan J."/>
            <person name="Johnson J."/>
            <person name="Barry K."/>
            <person name="LaButti K."/>
            <person name="Ng V."/>
            <person name="Ahrendt S."/>
            <person name="Min B."/>
            <person name="Choi I.G."/>
            <person name="Park H."/>
            <person name="Plett J.M."/>
            <person name="Magnuson J."/>
            <person name="Spatafora J.W."/>
            <person name="Nagy L.G."/>
            <person name="Henrissat B."/>
            <person name="Grigoriev I.V."/>
            <person name="Yang Z.L."/>
            <person name="Xu J."/>
            <person name="Martin F.M."/>
        </authorList>
    </citation>
    <scope>NUCLEOTIDE SEQUENCE</scope>
    <source>
        <strain evidence="4">KKN 215</strain>
    </source>
</reference>
<gene>
    <name evidence="4" type="ORF">BXZ70DRAFT_898700</name>
</gene>
<evidence type="ECO:0000259" key="2">
    <source>
        <dbReference type="Pfam" id="PF15901"/>
    </source>
</evidence>
<dbReference type="EMBL" id="JAEVFJ010000035">
    <property type="protein sequence ID" value="KAH8091689.1"/>
    <property type="molecule type" value="Genomic_DNA"/>
</dbReference>
<evidence type="ECO:0000256" key="1">
    <source>
        <dbReference type="ARBA" id="ARBA00022737"/>
    </source>
</evidence>
<dbReference type="InterPro" id="IPR031777">
    <property type="entry name" value="Sortilin_C"/>
</dbReference>
<dbReference type="Pfam" id="PF15901">
    <property type="entry name" value="Sortilin_C"/>
    <property type="match status" value="1"/>
</dbReference>
<evidence type="ECO:0000259" key="3">
    <source>
        <dbReference type="Pfam" id="PF15902"/>
    </source>
</evidence>
<protein>
    <submittedName>
        <fullName evidence="4">Uncharacterized protein</fullName>
    </submittedName>
</protein>
<dbReference type="AlphaFoldDB" id="A0A8K0UH84"/>
<accession>A0A8K0UH84</accession>
<dbReference type="GO" id="GO:0005829">
    <property type="term" value="C:cytosol"/>
    <property type="evidence" value="ECO:0007669"/>
    <property type="project" value="GOC"/>
</dbReference>